<feature type="transmembrane region" description="Helical" evidence="1">
    <location>
        <begin position="7"/>
        <end position="27"/>
    </location>
</feature>
<keyword evidence="1" id="KW-0472">Membrane</keyword>
<dbReference type="EMBL" id="BK067783">
    <property type="protein sequence ID" value="DBA51712.1"/>
    <property type="molecule type" value="Genomic_DNA"/>
</dbReference>
<reference evidence="3" key="2">
    <citation type="submission" date="2024-03" db="EMBL/GenBank/DDBJ databases">
        <authorList>
            <person name="Ni Y."/>
            <person name="Xu T."/>
            <person name="Yan S."/>
            <person name="Chen L."/>
            <person name="Wang Y."/>
        </authorList>
    </citation>
    <scope>NUCLEOTIDE SEQUENCE</scope>
    <source>
        <strain evidence="3">NTT1</strain>
        <strain evidence="2">NTT2</strain>
    </source>
</reference>
<protein>
    <submittedName>
        <fullName evidence="2">ORF13</fullName>
    </submittedName>
    <submittedName>
        <fullName evidence="3">ORF48</fullName>
    </submittedName>
</protein>
<name>A0AAT9J9Z0_9VIRU</name>
<evidence type="ECO:0000313" key="2">
    <source>
        <dbReference type="EMBL" id="DBA51712.1"/>
    </source>
</evidence>
<keyword evidence="1" id="KW-0812">Transmembrane</keyword>
<proteinExistence type="predicted"/>
<reference evidence="3" key="1">
    <citation type="journal article" date="2024" name="Environ. Microbiol. Rep.">
        <title>Hiding in plain sight: The discovery of complete genomes of 11 hypothetical spindle-shaped viruses that putatively infect mesophilic ammonia-oxidizing archaea.</title>
        <authorList>
            <person name="Ni Y."/>
            <person name="Xu T."/>
            <person name="Yan S."/>
            <person name="Chen L."/>
            <person name="Wang Y."/>
        </authorList>
    </citation>
    <scope>NUCLEOTIDE SEQUENCE</scope>
    <source>
        <strain evidence="3">NTT1</strain>
        <strain evidence="2">NTT2</strain>
    </source>
</reference>
<keyword evidence="1" id="KW-1133">Transmembrane helix</keyword>
<evidence type="ECO:0000313" key="3">
    <source>
        <dbReference type="EMBL" id="DBA52189.1"/>
    </source>
</evidence>
<sequence>MSLVHKLNFKAIVVGILVCIGTAFGMYEVSPSIIKFMNPNTDLSCNSITIEDWQKSPIHDEAKSLDEFKQLCLKYNHQLNDVMPQQIQFVMTVLPSILVICAFAMFRLHIKDFDNQMESK</sequence>
<accession>A0AAT9J9Z0</accession>
<organism evidence="3">
    <name type="scientific">Nitrosopumilaceae spindle-shaped virus</name>
    <dbReference type="NCBI Taxonomy" id="3065433"/>
    <lineage>
        <taxon>Viruses</taxon>
    </lineage>
</organism>
<evidence type="ECO:0000256" key="1">
    <source>
        <dbReference type="SAM" id="Phobius"/>
    </source>
</evidence>
<feature type="transmembrane region" description="Helical" evidence="1">
    <location>
        <begin position="87"/>
        <end position="110"/>
    </location>
</feature>
<dbReference type="EMBL" id="BK067791">
    <property type="protein sequence ID" value="DBA52189.1"/>
    <property type="molecule type" value="Genomic_DNA"/>
</dbReference>